<organism evidence="2 3">
    <name type="scientific">Roseicitreum antarcticum</name>
    <dbReference type="NCBI Taxonomy" id="564137"/>
    <lineage>
        <taxon>Bacteria</taxon>
        <taxon>Pseudomonadati</taxon>
        <taxon>Pseudomonadota</taxon>
        <taxon>Alphaproteobacteria</taxon>
        <taxon>Rhodobacterales</taxon>
        <taxon>Paracoccaceae</taxon>
        <taxon>Roseicitreum</taxon>
    </lineage>
</organism>
<dbReference type="Proteomes" id="UP000198539">
    <property type="component" value="Unassembled WGS sequence"/>
</dbReference>
<dbReference type="EMBL" id="FNOM01000009">
    <property type="protein sequence ID" value="SDX52664.1"/>
    <property type="molecule type" value="Genomic_DNA"/>
</dbReference>
<reference evidence="2 3" key="1">
    <citation type="submission" date="2016-10" db="EMBL/GenBank/DDBJ databases">
        <authorList>
            <person name="de Groot N.N."/>
        </authorList>
    </citation>
    <scope>NUCLEOTIDE SEQUENCE [LARGE SCALE GENOMIC DNA]</scope>
    <source>
        <strain evidence="2 3">CGMCC 1.8894</strain>
    </source>
</reference>
<evidence type="ECO:0000313" key="3">
    <source>
        <dbReference type="Proteomes" id="UP000198539"/>
    </source>
</evidence>
<accession>A0A1H3CGE9</accession>
<keyword evidence="1" id="KW-0732">Signal</keyword>
<protein>
    <submittedName>
        <fullName evidence="2">Uncharacterized protein</fullName>
    </submittedName>
</protein>
<evidence type="ECO:0000256" key="1">
    <source>
        <dbReference type="SAM" id="SignalP"/>
    </source>
</evidence>
<keyword evidence="3" id="KW-1185">Reference proteome</keyword>
<feature type="signal peptide" evidence="1">
    <location>
        <begin position="1"/>
        <end position="19"/>
    </location>
</feature>
<dbReference type="RefSeq" id="WP_092891334.1">
    <property type="nucleotide sequence ID" value="NZ_CP061498.1"/>
</dbReference>
<name>A0A1H3CGE9_9RHOB</name>
<sequence length="124" mass="12505">MRFALFLVLAGGFASQATAERAGAINGRMLLCTLAPACADCAPGPIAIDIAVPGILPGRASLLPETGPAEGLAYARESTLVVGARDARAAYLLTRDQDGATVLSVQSSAPTAVATYAGTCRVAE</sequence>
<evidence type="ECO:0000313" key="2">
    <source>
        <dbReference type="EMBL" id="SDX52664.1"/>
    </source>
</evidence>
<gene>
    <name evidence="2" type="ORF">SAMN04488238_109139</name>
</gene>
<dbReference type="STRING" id="564137.SAMN04488238_109139"/>
<dbReference type="AlphaFoldDB" id="A0A1H3CGE9"/>
<feature type="chain" id="PRO_5011656170" evidence="1">
    <location>
        <begin position="20"/>
        <end position="124"/>
    </location>
</feature>
<proteinExistence type="predicted"/>